<keyword evidence="4" id="KW-1185">Reference proteome</keyword>
<proteinExistence type="predicted"/>
<evidence type="ECO:0000313" key="3">
    <source>
        <dbReference type="EMBL" id="GHO56548.1"/>
    </source>
</evidence>
<gene>
    <name evidence="3" type="ORF">KSB_50230</name>
</gene>
<dbReference type="EMBL" id="BNJG01000002">
    <property type="protein sequence ID" value="GHO56548.1"/>
    <property type="molecule type" value="Genomic_DNA"/>
</dbReference>
<dbReference type="InterPro" id="IPR006680">
    <property type="entry name" value="Amidohydro-rel"/>
</dbReference>
<evidence type="ECO:0000256" key="1">
    <source>
        <dbReference type="ARBA" id="ARBA00023239"/>
    </source>
</evidence>
<dbReference type="PANTHER" id="PTHR21240:SF28">
    <property type="entry name" value="ISO-OROTATE DECARBOXYLASE (EUROFUNG)"/>
    <property type="match status" value="1"/>
</dbReference>
<evidence type="ECO:0000313" key="4">
    <source>
        <dbReference type="Proteomes" id="UP000654345"/>
    </source>
</evidence>
<sequence length="322" mass="36171">MSSTELIPYRIDVHHHVIPPFYVEVLRQEGITEAVPGVSFPSWNIDDMITMLDQQGIAAAIVSISEPGIYFGEKVKAQAMAHRVNTFLAELVQSHHTRLGAFAILPLPDTDAALKEIEYALDTLKLDGIGLLTNYRGTYLGSPVFDPLFAELNRRRIPVFIHPSTPPSKDQPHFGLPAPLYEFPFDTTRAVANLLYSGTMERYPMLRLILSHAGGTVPFLAKRLMTGAMLAKLSDRTPEHLLALLKRFYYDVAMSISPYSLPSLQALADPSHILYGSDYPFVPVDAIARDIKELRNYDGFDRQEIHLVERENALLLFPRLRS</sequence>
<protein>
    <submittedName>
        <fullName evidence="3">Amidohydrolase</fullName>
    </submittedName>
</protein>
<dbReference type="RefSeq" id="WP_201373027.1">
    <property type="nucleotide sequence ID" value="NZ_BNJG01000002.1"/>
</dbReference>
<comment type="caution">
    <text evidence="3">The sequence shown here is derived from an EMBL/GenBank/DDBJ whole genome shotgun (WGS) entry which is preliminary data.</text>
</comment>
<reference evidence="3 4" key="1">
    <citation type="journal article" date="2021" name="Int. J. Syst. Evol. Microbiol.">
        <title>Reticulibacter mediterranei gen. nov., sp. nov., within the new family Reticulibacteraceae fam. nov., and Ktedonospora formicarum gen. nov., sp. nov., Ktedonobacter robiniae sp. nov., Dictyobacter formicarum sp. nov. and Dictyobacter arantiisoli sp. nov., belonging to the class Ktedonobacteria.</title>
        <authorList>
            <person name="Yabe S."/>
            <person name="Zheng Y."/>
            <person name="Wang C.M."/>
            <person name="Sakai Y."/>
            <person name="Abe K."/>
            <person name="Yokota A."/>
            <person name="Donadio S."/>
            <person name="Cavaletti L."/>
            <person name="Monciardini P."/>
        </authorList>
    </citation>
    <scope>NUCLEOTIDE SEQUENCE [LARGE SCALE GENOMIC DNA]</scope>
    <source>
        <strain evidence="3 4">SOSP1-30</strain>
    </source>
</reference>
<name>A0ABQ3UUV7_9CHLR</name>
<accession>A0ABQ3UUV7</accession>
<feature type="domain" description="Amidohydrolase-related" evidence="2">
    <location>
        <begin position="11"/>
        <end position="318"/>
    </location>
</feature>
<dbReference type="InterPro" id="IPR032465">
    <property type="entry name" value="ACMSD"/>
</dbReference>
<organism evidence="3 4">
    <name type="scientific">Ktedonobacter robiniae</name>
    <dbReference type="NCBI Taxonomy" id="2778365"/>
    <lineage>
        <taxon>Bacteria</taxon>
        <taxon>Bacillati</taxon>
        <taxon>Chloroflexota</taxon>
        <taxon>Ktedonobacteria</taxon>
        <taxon>Ktedonobacterales</taxon>
        <taxon>Ktedonobacteraceae</taxon>
        <taxon>Ktedonobacter</taxon>
    </lineage>
</organism>
<keyword evidence="1" id="KW-0456">Lyase</keyword>
<dbReference type="SUPFAM" id="SSF51556">
    <property type="entry name" value="Metallo-dependent hydrolases"/>
    <property type="match status" value="1"/>
</dbReference>
<dbReference type="Gene3D" id="3.20.20.140">
    <property type="entry name" value="Metal-dependent hydrolases"/>
    <property type="match status" value="1"/>
</dbReference>
<dbReference type="InterPro" id="IPR032466">
    <property type="entry name" value="Metal_Hydrolase"/>
</dbReference>
<evidence type="ECO:0000259" key="2">
    <source>
        <dbReference type="Pfam" id="PF04909"/>
    </source>
</evidence>
<dbReference type="Pfam" id="PF04909">
    <property type="entry name" value="Amidohydro_2"/>
    <property type="match status" value="1"/>
</dbReference>
<dbReference type="PANTHER" id="PTHR21240">
    <property type="entry name" value="2-AMINO-3-CARBOXYLMUCONATE-6-SEMIALDEHYDE DECARBOXYLASE"/>
    <property type="match status" value="1"/>
</dbReference>
<dbReference type="Proteomes" id="UP000654345">
    <property type="component" value="Unassembled WGS sequence"/>
</dbReference>